<evidence type="ECO:0000313" key="10">
    <source>
        <dbReference type="EMBL" id="AEH06126.1"/>
    </source>
</evidence>
<feature type="binding site" evidence="7">
    <location>
        <position position="123"/>
    </location>
    <ligand>
        <name>Zn(2+)</name>
        <dbReference type="ChEBI" id="CHEBI:29105"/>
    </ligand>
</feature>
<dbReference type="eggNOG" id="arCOG04229">
    <property type="taxonomic scope" value="Archaea"/>
</dbReference>
<dbReference type="GO" id="GO:0006221">
    <property type="term" value="P:pyrimidine nucleotide biosynthetic process"/>
    <property type="evidence" value="ECO:0007669"/>
    <property type="project" value="UniProtKB-UniRule"/>
</dbReference>
<evidence type="ECO:0000256" key="3">
    <source>
        <dbReference type="ARBA" id="ARBA00021764"/>
    </source>
</evidence>
<evidence type="ECO:0000259" key="8">
    <source>
        <dbReference type="Pfam" id="PF01948"/>
    </source>
</evidence>
<dbReference type="KEGG" id="mok:Metok_0130"/>
<feature type="domain" description="Aspartate carbamoyltransferase regulatory subunit C-terminal" evidence="9">
    <location>
        <begin position="116"/>
        <end position="163"/>
    </location>
</feature>
<feature type="binding site" evidence="7">
    <location>
        <position position="154"/>
    </location>
    <ligand>
        <name>Zn(2+)</name>
        <dbReference type="ChEBI" id="CHEBI:29105"/>
    </ligand>
</feature>
<feature type="binding site" evidence="7">
    <location>
        <position position="151"/>
    </location>
    <ligand>
        <name>Zn(2+)</name>
        <dbReference type="ChEBI" id="CHEBI:29105"/>
    </ligand>
</feature>
<evidence type="ECO:0000259" key="9">
    <source>
        <dbReference type="Pfam" id="PF02748"/>
    </source>
</evidence>
<keyword evidence="6 7" id="KW-0665">Pyrimidine biosynthesis</keyword>
<dbReference type="Pfam" id="PF02748">
    <property type="entry name" value="PyrI_C"/>
    <property type="match status" value="1"/>
</dbReference>
<dbReference type="HAMAP" id="MF_00002">
    <property type="entry name" value="Asp_carb_tr_reg"/>
    <property type="match status" value="1"/>
</dbReference>
<dbReference type="GO" id="GO:0046872">
    <property type="term" value="F:metal ion binding"/>
    <property type="evidence" value="ECO:0007669"/>
    <property type="project" value="UniProtKB-KW"/>
</dbReference>
<gene>
    <name evidence="7" type="primary">pyrI</name>
    <name evidence="10" type="ordered locus">Metok_0130</name>
</gene>
<evidence type="ECO:0000313" key="11">
    <source>
        <dbReference type="Proteomes" id="UP000009296"/>
    </source>
</evidence>
<dbReference type="InterPro" id="IPR036793">
    <property type="entry name" value="Asp_carbatrfase_reg_N_sf"/>
</dbReference>
<feature type="binding site" evidence="7">
    <location>
        <position position="128"/>
    </location>
    <ligand>
        <name>Zn(2+)</name>
        <dbReference type="ChEBI" id="CHEBI:29105"/>
    </ligand>
</feature>
<comment type="similarity">
    <text evidence="2 7">Belongs to the PyrI family.</text>
</comment>
<dbReference type="InterPro" id="IPR020545">
    <property type="entry name" value="Asp_carbamoyltransf_reg_N"/>
</dbReference>
<evidence type="ECO:0000256" key="4">
    <source>
        <dbReference type="ARBA" id="ARBA00022723"/>
    </source>
</evidence>
<dbReference type="SUPFAM" id="SSF57825">
    <property type="entry name" value="Aspartate carbamoyltransferase, Regulatory-chain, C-terminal domain"/>
    <property type="match status" value="1"/>
</dbReference>
<dbReference type="PANTHER" id="PTHR35805">
    <property type="entry name" value="ASPARTATE CARBAMOYLTRANSFERASE REGULATORY CHAIN"/>
    <property type="match status" value="1"/>
</dbReference>
<keyword evidence="4 7" id="KW-0479">Metal-binding</keyword>
<dbReference type="PANTHER" id="PTHR35805:SF1">
    <property type="entry name" value="ASPARTATE CARBAMOYLTRANSFERASE REGULATORY CHAIN"/>
    <property type="match status" value="1"/>
</dbReference>
<dbReference type="SUPFAM" id="SSF54893">
    <property type="entry name" value="Aspartate carbamoyltransferase, Regulatory-chain, N-terminal domain"/>
    <property type="match status" value="1"/>
</dbReference>
<feature type="domain" description="Aspartate carbamoyltransferase regulatory subunit N-terminal" evidence="8">
    <location>
        <begin position="22"/>
        <end position="112"/>
    </location>
</feature>
<dbReference type="GO" id="GO:0009347">
    <property type="term" value="C:aspartate carbamoyltransferase complex"/>
    <property type="evidence" value="ECO:0007669"/>
    <property type="project" value="InterPro"/>
</dbReference>
<comment type="subunit">
    <text evidence="7">Contains catalytic and regulatory chains.</text>
</comment>
<evidence type="ECO:0000256" key="7">
    <source>
        <dbReference type="HAMAP-Rule" id="MF_00002"/>
    </source>
</evidence>
<dbReference type="Gene3D" id="3.30.70.140">
    <property type="entry name" value="Aspartate carbamoyltransferase regulatory subunit, N-terminal domain"/>
    <property type="match status" value="1"/>
</dbReference>
<comment type="cofactor">
    <cofactor evidence="7">
        <name>Zn(2+)</name>
        <dbReference type="ChEBI" id="CHEBI:29105"/>
    </cofactor>
    <text evidence="7">Binds 1 zinc ion per subunit.</text>
</comment>
<dbReference type="InterPro" id="IPR020542">
    <property type="entry name" value="Asp_carbamoyltrfase_reg_C"/>
</dbReference>
<evidence type="ECO:0000256" key="1">
    <source>
        <dbReference type="ARBA" id="ARBA00002565"/>
    </source>
</evidence>
<keyword evidence="11" id="KW-1185">Reference proteome</keyword>
<dbReference type="Pfam" id="PF01948">
    <property type="entry name" value="PyrI"/>
    <property type="match status" value="1"/>
</dbReference>
<dbReference type="GO" id="GO:0016740">
    <property type="term" value="F:transferase activity"/>
    <property type="evidence" value="ECO:0007669"/>
    <property type="project" value="UniProtKB-KW"/>
</dbReference>
<evidence type="ECO:0000256" key="5">
    <source>
        <dbReference type="ARBA" id="ARBA00022833"/>
    </source>
</evidence>
<name>F8AN01_METOI</name>
<dbReference type="HOGENOM" id="CLU_128576_0_0_2"/>
<reference evidence="10" key="1">
    <citation type="submission" date="2011-05" db="EMBL/GenBank/DDBJ databases">
        <title>Complete sequence of chromosome of Methanothermococcus okinawensis IH1.</title>
        <authorList>
            <consortium name="US DOE Joint Genome Institute"/>
            <person name="Lucas S."/>
            <person name="Han J."/>
            <person name="Lapidus A."/>
            <person name="Cheng J.-F."/>
            <person name="Goodwin L."/>
            <person name="Pitluck S."/>
            <person name="Peters L."/>
            <person name="Mikhailova N."/>
            <person name="Held B."/>
            <person name="Han C."/>
            <person name="Tapia R."/>
            <person name="Land M."/>
            <person name="Hauser L."/>
            <person name="Kyrpides N."/>
            <person name="Ivanova N."/>
            <person name="Pagani I."/>
            <person name="Sieprawska-Lupa M."/>
            <person name="Takai K."/>
            <person name="Miyazaki J."/>
            <person name="Whitman W."/>
            <person name="Woyke T."/>
        </authorList>
    </citation>
    <scope>NUCLEOTIDE SEQUENCE</scope>
    <source>
        <strain evidence="10">IH1</strain>
    </source>
</reference>
<accession>F8AN01</accession>
<evidence type="ECO:0000256" key="2">
    <source>
        <dbReference type="ARBA" id="ARBA00010498"/>
    </source>
</evidence>
<dbReference type="STRING" id="647113.Metok_0130"/>
<protein>
    <recommendedName>
        <fullName evidence="3 7">Aspartate carbamoyltransferase regulatory chain</fullName>
    </recommendedName>
</protein>
<keyword evidence="5 7" id="KW-0862">Zinc</keyword>
<dbReference type="InterPro" id="IPR036792">
    <property type="entry name" value="Asp_carbatrfase_reg_C_sf"/>
</dbReference>
<dbReference type="AlphaFoldDB" id="F8AN01"/>
<dbReference type="EMBL" id="CP002792">
    <property type="protein sequence ID" value="AEH06126.1"/>
    <property type="molecule type" value="Genomic_DNA"/>
</dbReference>
<dbReference type="GO" id="GO:0006207">
    <property type="term" value="P:'de novo' pyrimidine nucleobase biosynthetic process"/>
    <property type="evidence" value="ECO:0007669"/>
    <property type="project" value="InterPro"/>
</dbReference>
<proteinExistence type="inferred from homology"/>
<dbReference type="Gene3D" id="2.30.30.20">
    <property type="entry name" value="Aspartate carbamoyltransferase regulatory subunit, C-terminal domain"/>
    <property type="match status" value="1"/>
</dbReference>
<organism evidence="10 11">
    <name type="scientific">Methanothermococcus okinawensis (strain DSM 14208 / JCM 11175 / IH1)</name>
    <dbReference type="NCBI Taxonomy" id="647113"/>
    <lineage>
        <taxon>Archaea</taxon>
        <taxon>Methanobacteriati</taxon>
        <taxon>Methanobacteriota</taxon>
        <taxon>Methanomada group</taxon>
        <taxon>Methanococci</taxon>
        <taxon>Methanococcales</taxon>
        <taxon>Methanococcaceae</taxon>
        <taxon>Methanothermococcus</taxon>
    </lineage>
</organism>
<dbReference type="InterPro" id="IPR002801">
    <property type="entry name" value="Asp_carbamoylTrfase_reg"/>
</dbReference>
<comment type="function">
    <text evidence="1 7">Involved in allosteric regulation of aspartate carbamoyltransferase.</text>
</comment>
<sequence length="165" mass="18820">MEDMEKIRNIKNIKKNLKEKSLKVKPIKNGTVIDHITKGKALKVYKVLNLNNNQTVTIAMNVSSKKNEKKDILKIEGIELSKEDVNKISLISPNATINIIKDGVVVKKFKVEIPDEIEGILKCTNPNCITQTENIIGKFKVEEKEPLKIRCKYCEKFLNAIEICR</sequence>
<evidence type="ECO:0000256" key="6">
    <source>
        <dbReference type="ARBA" id="ARBA00022975"/>
    </source>
</evidence>
<dbReference type="NCBIfam" id="TIGR00240">
    <property type="entry name" value="ATCase_reg"/>
    <property type="match status" value="1"/>
</dbReference>
<dbReference type="Proteomes" id="UP000009296">
    <property type="component" value="Chromosome"/>
</dbReference>